<organism evidence="3 4">
    <name type="scientific">Clostridium ganghwense</name>
    <dbReference type="NCBI Taxonomy" id="312089"/>
    <lineage>
        <taxon>Bacteria</taxon>
        <taxon>Bacillati</taxon>
        <taxon>Bacillota</taxon>
        <taxon>Clostridia</taxon>
        <taxon>Eubacteriales</taxon>
        <taxon>Clostridiaceae</taxon>
        <taxon>Clostridium</taxon>
    </lineage>
</organism>
<dbReference type="PANTHER" id="PTHR42783">
    <property type="entry name" value="GLUTAMATE SYNTHASE [NADPH] SMALL CHAIN"/>
    <property type="match status" value="1"/>
</dbReference>
<dbReference type="InterPro" id="IPR023753">
    <property type="entry name" value="FAD/NAD-binding_dom"/>
</dbReference>
<keyword evidence="4" id="KW-1185">Reference proteome</keyword>
<dbReference type="InterPro" id="IPR036188">
    <property type="entry name" value="FAD/NAD-bd_sf"/>
</dbReference>
<comment type="caution">
    <text evidence="3">The sequence shown here is derived from an EMBL/GenBank/DDBJ whole genome shotgun (WGS) entry which is preliminary data.</text>
</comment>
<dbReference type="InterPro" id="IPR009051">
    <property type="entry name" value="Helical_ferredxn"/>
</dbReference>
<feature type="domain" description="Dihydroprymidine dehydrogenase" evidence="2">
    <location>
        <begin position="2"/>
        <end position="103"/>
    </location>
</feature>
<dbReference type="SUPFAM" id="SSF46548">
    <property type="entry name" value="alpha-helical ferredoxin"/>
    <property type="match status" value="1"/>
</dbReference>
<dbReference type="PRINTS" id="PR00469">
    <property type="entry name" value="PNDRDTASEII"/>
</dbReference>
<protein>
    <submittedName>
        <fullName evidence="3">NAD(P)-dependent oxidoreductase</fullName>
    </submittedName>
</protein>
<proteinExistence type="predicted"/>
<dbReference type="PRINTS" id="PR00368">
    <property type="entry name" value="FADPNR"/>
</dbReference>
<dbReference type="InterPro" id="IPR028261">
    <property type="entry name" value="DPD_II"/>
</dbReference>
<accession>A0ABT4CR78</accession>
<dbReference type="SUPFAM" id="SSF51971">
    <property type="entry name" value="Nucleotide-binding domain"/>
    <property type="match status" value="1"/>
</dbReference>
<evidence type="ECO:0000259" key="2">
    <source>
        <dbReference type="Pfam" id="PF14691"/>
    </source>
</evidence>
<evidence type="ECO:0000313" key="3">
    <source>
        <dbReference type="EMBL" id="MCY6371433.1"/>
    </source>
</evidence>
<dbReference type="Pfam" id="PF07992">
    <property type="entry name" value="Pyr_redox_2"/>
    <property type="match status" value="1"/>
</dbReference>
<dbReference type="Pfam" id="PF14691">
    <property type="entry name" value="Fer4_20"/>
    <property type="match status" value="1"/>
</dbReference>
<dbReference type="Proteomes" id="UP001079657">
    <property type="component" value="Unassembled WGS sequence"/>
</dbReference>
<evidence type="ECO:0000259" key="1">
    <source>
        <dbReference type="Pfam" id="PF07992"/>
    </source>
</evidence>
<gene>
    <name evidence="3" type="ORF">OXH55_12355</name>
</gene>
<evidence type="ECO:0000313" key="4">
    <source>
        <dbReference type="Proteomes" id="UP001079657"/>
    </source>
</evidence>
<dbReference type="RefSeq" id="WP_268050295.1">
    <property type="nucleotide sequence ID" value="NZ_JAPQES010000004.1"/>
</dbReference>
<reference evidence="3" key="1">
    <citation type="submission" date="2022-12" db="EMBL/GenBank/DDBJ databases">
        <authorList>
            <person name="Wang J."/>
        </authorList>
    </citation>
    <scope>NUCLEOTIDE SEQUENCE</scope>
    <source>
        <strain evidence="3">HY-42-06</strain>
    </source>
</reference>
<dbReference type="Gene3D" id="3.50.50.60">
    <property type="entry name" value="FAD/NAD(P)-binding domain"/>
    <property type="match status" value="2"/>
</dbReference>
<dbReference type="Gene3D" id="1.10.1060.10">
    <property type="entry name" value="Alpha-helical ferredoxin"/>
    <property type="match status" value="1"/>
</dbReference>
<sequence>MQEKINKEEIIKKAERCLQCKNPRCIQGCPISTSVPEFINLLLQGQEKKAGEMLFKNNPLSVVCSLVCPHERQCQGNCVLGIKGDAVDIGTIEQYLSNNYLNEKVCKKEDEHIGKIAIVGSGPAGISIAFILAIKGYDITLFESHDKIGGVLRYGIPEFRLPKEILDRLKNKLVELGVKIRPNTLIGSVITIDDLFRDKYDAVFIGTGVWQPKKLNIPGESLGHVHYAIDYLKNPQVYELGNRVCVIGAGNVAMDVARTAVRKGANEVYIMYRKGRENVSATNHEIESALEEGVKFEFYKTPVEIVDDGVKYLKTQKIEDKDKNIKFVTINNSEDILKADSIIIAVSQGPKSNIVSKTKDIKTNISGLLITDECGRTTKEGVFASGDVVTGAKTVVEAVNHSKKVAEAIHIFVNKKSLTPN</sequence>
<name>A0ABT4CR78_9CLOT</name>
<feature type="domain" description="FAD/NAD(P)-binding" evidence="1">
    <location>
        <begin position="115"/>
        <end position="401"/>
    </location>
</feature>
<dbReference type="PANTHER" id="PTHR42783:SF3">
    <property type="entry name" value="GLUTAMATE SYNTHASE [NADPH] SMALL CHAIN-RELATED"/>
    <property type="match status" value="1"/>
</dbReference>
<dbReference type="EMBL" id="JAPQES010000004">
    <property type="protein sequence ID" value="MCY6371433.1"/>
    <property type="molecule type" value="Genomic_DNA"/>
</dbReference>